<dbReference type="Pfam" id="PF10275">
    <property type="entry name" value="Peptidase_C65"/>
    <property type="match status" value="1"/>
</dbReference>
<dbReference type="InterPro" id="IPR042467">
    <property type="entry name" value="Peptidase_C65_otubain_sub2"/>
</dbReference>
<dbReference type="InterPro" id="IPR019400">
    <property type="entry name" value="Peptidase_C65_otubain"/>
</dbReference>
<dbReference type="EC" id="3.4.19.12" evidence="2"/>
<evidence type="ECO:0000256" key="4">
    <source>
        <dbReference type="ARBA" id="ARBA00022786"/>
    </source>
</evidence>
<dbReference type="InterPro" id="IPR042468">
    <property type="entry name" value="Peptidase_C65_otubain_sub1"/>
</dbReference>
<dbReference type="AlphaFoldDB" id="A0AAV9P028"/>
<dbReference type="SUPFAM" id="SSF54001">
    <property type="entry name" value="Cysteine proteinases"/>
    <property type="match status" value="1"/>
</dbReference>
<evidence type="ECO:0000313" key="10">
    <source>
        <dbReference type="Proteomes" id="UP001337655"/>
    </source>
</evidence>
<dbReference type="PANTHER" id="PTHR12931">
    <property type="entry name" value="UBIQUITIN THIOLESTERASE PROTEIN OTUB"/>
    <property type="match status" value="1"/>
</dbReference>
<keyword evidence="6" id="KW-0788">Thiol protease</keyword>
<keyword evidence="4" id="KW-0833">Ubl conjugation pathway</keyword>
<evidence type="ECO:0000256" key="6">
    <source>
        <dbReference type="ARBA" id="ARBA00022807"/>
    </source>
</evidence>
<evidence type="ECO:0000256" key="5">
    <source>
        <dbReference type="ARBA" id="ARBA00022801"/>
    </source>
</evidence>
<gene>
    <name evidence="9" type="ORF">LTR77_010012</name>
</gene>
<evidence type="ECO:0000259" key="8">
    <source>
        <dbReference type="PROSITE" id="PS50802"/>
    </source>
</evidence>
<dbReference type="Gene3D" id="1.20.1300.20">
    <property type="entry name" value="Peptidase C65 Otubain, subdomain 2"/>
    <property type="match status" value="1"/>
</dbReference>
<dbReference type="InterPro" id="IPR038765">
    <property type="entry name" value="Papain-like_cys_pep_sf"/>
</dbReference>
<dbReference type="PROSITE" id="PS50802">
    <property type="entry name" value="OTU"/>
    <property type="match status" value="1"/>
</dbReference>
<keyword evidence="10" id="KW-1185">Reference proteome</keyword>
<evidence type="ECO:0000256" key="1">
    <source>
        <dbReference type="ARBA" id="ARBA00000707"/>
    </source>
</evidence>
<dbReference type="EMBL" id="JAVRRT010000020">
    <property type="protein sequence ID" value="KAK5164317.1"/>
    <property type="molecule type" value="Genomic_DNA"/>
</dbReference>
<protein>
    <recommendedName>
        <fullName evidence="2">ubiquitinyl hydrolase 1</fullName>
        <ecNumber evidence="2">3.4.19.12</ecNumber>
    </recommendedName>
</protein>
<sequence length="535" mass="59789">MASQHQQAHHFNPQWYFYQPPGQVYHDPVYAPVDYRVQQVAPQQQTPTHQHQAFVTAAGFTALRPQQQRLPVRTRQQTRHARATMASEGQQHAGPSEDEMAEMQKLSNEYEPEVKGPLVGQRQSTNNLTTEYASADPVYQAKTTNLPQKYSHYRTVRGDGSCGWRAIAFGYFETLINLGDGNKFLEEEARLRSLMNTCTAAGYDPSLLEDFAEETYTLLRKVANGMQDGTAENALHETFNDDYVQNFIITHIRTLTAAWMKTHSQDYIPWVVGGSSIDQYCEQSVTPVSSELEHLSLNALKDVLLSPAGITLEVLYLDRSHGKEVNMHRFSPVNHGGYDIGYIRLLYRPLVMNDSFLSRSADISNRGHYDILYMPSDLPPVPVPAAVPTYLQYASQPYHEPVYDLGLPDFMTTIPGMSYANPHQAWVGSSYADSDFFGSSAPVQQCPQPIPAPAVPAPQPQMQAAPVYVPAATAHLVPPPTQMPEELVIRTVPQANVSSHQGFAPQSTGPFRPSTWQLEADMSQHTPLQTAIFRK</sequence>
<feature type="domain" description="OTU" evidence="8">
    <location>
        <begin position="151"/>
        <end position="375"/>
    </location>
</feature>
<evidence type="ECO:0000256" key="7">
    <source>
        <dbReference type="SAM" id="MobiDB-lite"/>
    </source>
</evidence>
<reference evidence="9 10" key="1">
    <citation type="submission" date="2023-08" db="EMBL/GenBank/DDBJ databases">
        <title>Black Yeasts Isolated from many extreme environments.</title>
        <authorList>
            <person name="Coleine C."/>
            <person name="Stajich J.E."/>
            <person name="Selbmann L."/>
        </authorList>
    </citation>
    <scope>NUCLEOTIDE SEQUENCE [LARGE SCALE GENOMIC DNA]</scope>
    <source>
        <strain evidence="9 10">CCFEE 5935</strain>
    </source>
</reference>
<comment type="catalytic activity">
    <reaction evidence="1">
        <text>Thiol-dependent hydrolysis of ester, thioester, amide, peptide and isopeptide bonds formed by the C-terminal Gly of ubiquitin (a 76-residue protein attached to proteins as an intracellular targeting signal).</text>
        <dbReference type="EC" id="3.4.19.12"/>
    </reaction>
</comment>
<dbReference type="RefSeq" id="XP_064654610.1">
    <property type="nucleotide sequence ID" value="XM_064807237.1"/>
</dbReference>
<dbReference type="InterPro" id="IPR003323">
    <property type="entry name" value="OTU_dom"/>
</dbReference>
<accession>A0AAV9P028</accession>
<evidence type="ECO:0000256" key="2">
    <source>
        <dbReference type="ARBA" id="ARBA00012759"/>
    </source>
</evidence>
<proteinExistence type="predicted"/>
<name>A0AAV9P028_9PEZI</name>
<evidence type="ECO:0000256" key="3">
    <source>
        <dbReference type="ARBA" id="ARBA00022670"/>
    </source>
</evidence>
<dbReference type="GeneID" id="89931342"/>
<dbReference type="GO" id="GO:0004843">
    <property type="term" value="F:cysteine-type deubiquitinase activity"/>
    <property type="evidence" value="ECO:0007669"/>
    <property type="project" value="UniProtKB-EC"/>
</dbReference>
<evidence type="ECO:0000313" key="9">
    <source>
        <dbReference type="EMBL" id="KAK5164317.1"/>
    </source>
</evidence>
<dbReference type="GO" id="GO:0043130">
    <property type="term" value="F:ubiquitin binding"/>
    <property type="evidence" value="ECO:0007669"/>
    <property type="project" value="TreeGrafter"/>
</dbReference>
<keyword evidence="5" id="KW-0378">Hydrolase</keyword>
<feature type="region of interest" description="Disordered" evidence="7">
    <location>
        <begin position="78"/>
        <end position="103"/>
    </location>
</feature>
<dbReference type="GO" id="GO:0006508">
    <property type="term" value="P:proteolysis"/>
    <property type="evidence" value="ECO:0007669"/>
    <property type="project" value="UniProtKB-KW"/>
</dbReference>
<organism evidence="9 10">
    <name type="scientific">Saxophila tyrrhenica</name>
    <dbReference type="NCBI Taxonomy" id="1690608"/>
    <lineage>
        <taxon>Eukaryota</taxon>
        <taxon>Fungi</taxon>
        <taxon>Dikarya</taxon>
        <taxon>Ascomycota</taxon>
        <taxon>Pezizomycotina</taxon>
        <taxon>Dothideomycetes</taxon>
        <taxon>Dothideomycetidae</taxon>
        <taxon>Mycosphaerellales</taxon>
        <taxon>Extremaceae</taxon>
        <taxon>Saxophila</taxon>
    </lineage>
</organism>
<comment type="caution">
    <text evidence="9">The sequence shown here is derived from an EMBL/GenBank/DDBJ whole genome shotgun (WGS) entry which is preliminary data.</text>
</comment>
<keyword evidence="3" id="KW-0645">Protease</keyword>
<dbReference type="Proteomes" id="UP001337655">
    <property type="component" value="Unassembled WGS sequence"/>
</dbReference>
<dbReference type="GO" id="GO:0071108">
    <property type="term" value="P:protein K48-linked deubiquitination"/>
    <property type="evidence" value="ECO:0007669"/>
    <property type="project" value="TreeGrafter"/>
</dbReference>
<dbReference type="GO" id="GO:0005634">
    <property type="term" value="C:nucleus"/>
    <property type="evidence" value="ECO:0007669"/>
    <property type="project" value="TreeGrafter"/>
</dbReference>
<dbReference type="CDD" id="cd22749">
    <property type="entry name" value="Otubain_C65"/>
    <property type="match status" value="1"/>
</dbReference>
<dbReference type="Gene3D" id="3.30.200.60">
    <property type="entry name" value="Peptidase C65 Otubain, subdomain 1"/>
    <property type="match status" value="1"/>
</dbReference>
<dbReference type="PANTHER" id="PTHR12931:SF15">
    <property type="entry name" value="UBIQUITIN THIOESTERASE OTUBAIN-LIKE"/>
    <property type="match status" value="1"/>
</dbReference>